<dbReference type="Gene3D" id="3.40.50.150">
    <property type="entry name" value="Vaccinia Virus protein VP39"/>
    <property type="match status" value="1"/>
</dbReference>
<organism evidence="2 3">
    <name type="scientific">Phialocephala subalpina</name>
    <dbReference type="NCBI Taxonomy" id="576137"/>
    <lineage>
        <taxon>Eukaryota</taxon>
        <taxon>Fungi</taxon>
        <taxon>Dikarya</taxon>
        <taxon>Ascomycota</taxon>
        <taxon>Pezizomycotina</taxon>
        <taxon>Leotiomycetes</taxon>
        <taxon>Helotiales</taxon>
        <taxon>Mollisiaceae</taxon>
        <taxon>Phialocephala</taxon>
        <taxon>Phialocephala fortinii species complex</taxon>
    </lineage>
</organism>
<dbReference type="AlphaFoldDB" id="A0A1L7XHR1"/>
<proteinExistence type="predicted"/>
<reference evidence="2 3" key="1">
    <citation type="submission" date="2016-03" db="EMBL/GenBank/DDBJ databases">
        <authorList>
            <person name="Ploux O."/>
        </authorList>
    </citation>
    <scope>NUCLEOTIDE SEQUENCE [LARGE SCALE GENOMIC DNA]</scope>
    <source>
        <strain evidence="2 3">UAMH 11012</strain>
    </source>
</reference>
<dbReference type="InterPro" id="IPR029063">
    <property type="entry name" value="SAM-dependent_MTases_sf"/>
</dbReference>
<evidence type="ECO:0000313" key="2">
    <source>
        <dbReference type="EMBL" id="CZR64561.1"/>
    </source>
</evidence>
<keyword evidence="3" id="KW-1185">Reference proteome</keyword>
<evidence type="ECO:0000256" key="1">
    <source>
        <dbReference type="SAM" id="MobiDB-lite"/>
    </source>
</evidence>
<accession>A0A1L7XHR1</accession>
<sequence length="402" mass="44601">MAFPSLHPEEADPAAVPANQEVPEVHPAISSSDASDKEATDVKHATDTTLPEPQPVEDEQNTDGLASAPGSIYSTGLVVDSGSDHTETDNDNDSAYGTSVYSTTQSVRSSIYDYVEENGRTYHRFKEGKYFLPNDEVEKDRLDLQHHLCNLSFGSLYLAPLDNLEGGLHNVLDIATGTGIWAIEFAEQFPSAIVIGTDLSPIQPAYVPPNLRFEVDDAEDPWDYSHKFDYIHGRMLVTCFQSHLAVFKSAYDFLRPGGWIELQDASFPFLGADEKWEGTAFQRWMGLLMDGAKAMGKDWNRVPRYKDYLVEAGFEDVVERRFNCPIGSWAKGEKNRILGAWGKANILQSLGGLSLAILTKGLGMSVAEIELLLVEVRDDINRAGRDSIHLYAPMYVVYGRKP</sequence>
<keyword evidence="2" id="KW-0489">Methyltransferase</keyword>
<name>A0A1L7XHR1_9HELO</name>
<gene>
    <name evidence="2" type="ORF">PAC_14459</name>
</gene>
<dbReference type="GO" id="GO:0008168">
    <property type="term" value="F:methyltransferase activity"/>
    <property type="evidence" value="ECO:0007669"/>
    <property type="project" value="UniProtKB-KW"/>
</dbReference>
<dbReference type="EMBL" id="FJOG01000027">
    <property type="protein sequence ID" value="CZR64561.1"/>
    <property type="molecule type" value="Genomic_DNA"/>
</dbReference>
<dbReference type="GO" id="GO:0032259">
    <property type="term" value="P:methylation"/>
    <property type="evidence" value="ECO:0007669"/>
    <property type="project" value="UniProtKB-KW"/>
</dbReference>
<evidence type="ECO:0000313" key="3">
    <source>
        <dbReference type="Proteomes" id="UP000184330"/>
    </source>
</evidence>
<dbReference type="SUPFAM" id="SSF53335">
    <property type="entry name" value="S-adenosyl-L-methionine-dependent methyltransferases"/>
    <property type="match status" value="1"/>
</dbReference>
<feature type="compositionally biased region" description="Basic and acidic residues" evidence="1">
    <location>
        <begin position="34"/>
        <end position="46"/>
    </location>
</feature>
<dbReference type="OrthoDB" id="2013972at2759"/>
<keyword evidence="2" id="KW-0808">Transferase</keyword>
<dbReference type="Proteomes" id="UP000184330">
    <property type="component" value="Unassembled WGS sequence"/>
</dbReference>
<dbReference type="CDD" id="cd02440">
    <property type="entry name" value="AdoMet_MTases"/>
    <property type="match status" value="1"/>
</dbReference>
<dbReference type="PANTHER" id="PTHR43591:SF102">
    <property type="entry name" value="S-ADENOSYL-L-METHIONINE-DEPENDENT METHYLTRANSFERASE"/>
    <property type="match status" value="1"/>
</dbReference>
<dbReference type="PANTHER" id="PTHR43591">
    <property type="entry name" value="METHYLTRANSFERASE"/>
    <property type="match status" value="1"/>
</dbReference>
<dbReference type="Pfam" id="PF13489">
    <property type="entry name" value="Methyltransf_23"/>
    <property type="match status" value="1"/>
</dbReference>
<feature type="region of interest" description="Disordered" evidence="1">
    <location>
        <begin position="1"/>
        <end position="100"/>
    </location>
</feature>
<dbReference type="STRING" id="576137.A0A1L7XHR1"/>
<protein>
    <submittedName>
        <fullName evidence="2">Related to methyltransferase</fullName>
    </submittedName>
</protein>